<comment type="function">
    <text evidence="23">Deubiquitinating enzyme that removes conjugated ubiquitin from specific proteins to regulate different cellular processes.</text>
</comment>
<evidence type="ECO:0000256" key="17">
    <source>
        <dbReference type="ARBA" id="ARBA00023163"/>
    </source>
</evidence>
<evidence type="ECO:0000256" key="12">
    <source>
        <dbReference type="ARBA" id="ARBA00022833"/>
    </source>
</evidence>
<keyword evidence="18 22" id="KW-0539">Nucleus</keyword>
<evidence type="ECO:0000256" key="24">
    <source>
        <dbReference type="SAM" id="Coils"/>
    </source>
</evidence>
<feature type="compositionally biased region" description="Acidic residues" evidence="25">
    <location>
        <begin position="407"/>
        <end position="418"/>
    </location>
</feature>
<comment type="PTM">
    <text evidence="22">Phosphorylated at the onset of mitosis and dephosphorylated during the metaphase/anaphase transition. Phosphorylation by AURKB enhances the deubiquitinase activity.</text>
</comment>
<feature type="binding site" evidence="22">
    <location>
        <position position="89"/>
    </location>
    <ligand>
        <name>Zn(2+)</name>
        <dbReference type="ChEBI" id="CHEBI:29105"/>
        <label>2</label>
    </ligand>
</feature>
<gene>
    <name evidence="29" type="primary">Usp16</name>
    <name evidence="22" type="synonym">USP16</name>
</gene>
<feature type="domain" description="UBP-type" evidence="27">
    <location>
        <begin position="22"/>
        <end position="141"/>
    </location>
</feature>
<evidence type="ECO:0000256" key="6">
    <source>
        <dbReference type="ARBA" id="ARBA00022723"/>
    </source>
</evidence>
<dbReference type="Gene3D" id="3.30.40.10">
    <property type="entry name" value="Zinc/RING finger domain, C3HC4 (zinc finger)"/>
    <property type="match status" value="1"/>
</dbReference>
<dbReference type="InterPro" id="IPR050164">
    <property type="entry name" value="Peptidase_C19"/>
</dbReference>
<dbReference type="PROSITE" id="PS00972">
    <property type="entry name" value="USP_1"/>
    <property type="match status" value="1"/>
</dbReference>
<evidence type="ECO:0000256" key="2">
    <source>
        <dbReference type="ARBA" id="ARBA00022499"/>
    </source>
</evidence>
<dbReference type="Pfam" id="PF02148">
    <property type="entry name" value="zf-UBP"/>
    <property type="match status" value="1"/>
</dbReference>
<accession>A0A6P7QND0</accession>
<feature type="compositionally biased region" description="Basic residues" evidence="25">
    <location>
        <begin position="435"/>
        <end position="455"/>
    </location>
</feature>
<evidence type="ECO:0000256" key="5">
    <source>
        <dbReference type="ARBA" id="ARBA00022670"/>
    </source>
</evidence>
<dbReference type="GeneID" id="110312092"/>
<dbReference type="FunFam" id="3.90.70.10:FF:000175">
    <property type="entry name" value="Ubiquitin carboxyl-terminal hydrolase 16"/>
    <property type="match status" value="1"/>
</dbReference>
<dbReference type="InterPro" id="IPR018200">
    <property type="entry name" value="USP_CS"/>
</dbReference>
<proteinExistence type="inferred from homology"/>
<sequence length="825" mass="93354">MGKKRTKGKSVPDTVASESAEPVCRHLRKGLEQGNLKKALVNVEWNICQDCKTDNKVKDKPEEEAEDPSVWLCLKCGHQGCGRDSQEQHALKHYTTPRSEPHYLVLSLDNWSVWCYKCDEEVKYCSSNRLGQVVDYVRKQAGIRTSKPEKNNGHIELENKKLEKESKNEQEREKSENLAKETIPMDSASQITVKGLSNLGNTCFFNAVMQNLSQTPVLRELLKEVKMSGTIVKIEPPDLALTEPLEVNLEPPGPLTLAMSQFLSEMQENKKRVVTPKELFSQVCKKATRFKGYQQQDSQELLRYLLDGMRAEEHQRVSKGILKAFGNSTEKLDEEVKNKVKDYEKKKAIPSFVDRIFGGELTSTIMCDECRTVSLVHESFLDLSLPVLDDQSGKKSINDKNVKMTMEEEDKDSEEEKDDSYMKTRSDLPSGTSKHLQKKAKKQAKKQAKNQRRQQKIQERYLHFNELSATDYTEDNECEADTALSGEVEVDTDSNHGSQEKVAQTGLPVNHKDLGGQENVTESTPDVQECPEDLEVKSVNTESDQGTVTSAPECPRKLNGAFLEERTSGELDIINGLKNLNLNAAVHPDEINIEILNDSHSPASKVYEVMNEDPETAFCTLANREAFSSDECSIQHCLYQFTRNEKLQDANKLLCEVCTRRQCNGPKANIKGDRRHVYTNAKKQMLVSLAPPVLTLHLKRFQQAGFNLRKVNKHIKFPEILDLAPFCTLKCKNVAEESTRVLYSLYGVVEHSGTMRSGHYTAYAKERTASCHLSNLVLHGDIPQDCEMESTKGQWFHISDTHVQAVPISKVLNSQAYLLFYERIL</sequence>
<dbReference type="GO" id="GO:0051301">
    <property type="term" value="P:cell division"/>
    <property type="evidence" value="ECO:0007669"/>
    <property type="project" value="UniProtKB-KW"/>
</dbReference>
<dbReference type="InterPro" id="IPR001607">
    <property type="entry name" value="Znf_UBP"/>
</dbReference>
<keyword evidence="24" id="KW-0175">Coiled coil</keyword>
<keyword evidence="14 22" id="KW-0156">Chromatin regulator</keyword>
<keyword evidence="9 22" id="KW-0833">Ubl conjugation pathway</keyword>
<dbReference type="GO" id="GO:0006508">
    <property type="term" value="P:proteolysis"/>
    <property type="evidence" value="ECO:0007669"/>
    <property type="project" value="UniProtKB-KW"/>
</dbReference>
<keyword evidence="17 22" id="KW-0804">Transcription</keyword>
<feature type="binding site" evidence="22">
    <location>
        <position position="118"/>
    </location>
    <ligand>
        <name>Zn(2+)</name>
        <dbReference type="ChEBI" id="CHEBI:29105"/>
        <label>1</label>
    </ligand>
</feature>
<dbReference type="RefSeq" id="XP_029326255.1">
    <property type="nucleotide sequence ID" value="XM_029470395.1"/>
</dbReference>
<keyword evidence="8 22" id="KW-0498">Mitosis</keyword>
<evidence type="ECO:0000256" key="16">
    <source>
        <dbReference type="ARBA" id="ARBA00023159"/>
    </source>
</evidence>
<dbReference type="FunFam" id="3.30.40.10:FF:000147">
    <property type="entry name" value="Ubiquitin carboxyl-terminal hydrolase 16"/>
    <property type="match status" value="1"/>
</dbReference>
<keyword evidence="2" id="KW-1017">Isopeptide bond</keyword>
<dbReference type="GO" id="GO:0004843">
    <property type="term" value="F:cysteine-type deubiquitinase activity"/>
    <property type="evidence" value="ECO:0007669"/>
    <property type="project" value="UniProtKB-UniRule"/>
</dbReference>
<dbReference type="Gene3D" id="3.90.70.10">
    <property type="entry name" value="Cysteine proteinases"/>
    <property type="match status" value="2"/>
</dbReference>
<comment type="domain">
    <text evidence="22">The UBP-type zinc finger binds 3 zinc ions that form a pair of cross-braced ring fingers encapsulated within a third zinc finger in the primary structure. It recognizes the C-terminal tail of free ubiquitin.</text>
</comment>
<feature type="binding site" evidence="22">
    <location>
        <position position="26"/>
    </location>
    <ligand>
        <name>Zn(2+)</name>
        <dbReference type="ChEBI" id="CHEBI:29105"/>
        <label>1</label>
    </ligand>
</feature>
<dbReference type="InterPro" id="IPR030849">
    <property type="entry name" value="UBP16"/>
</dbReference>
<keyword evidence="15 22" id="KW-0805">Transcription regulation</keyword>
<evidence type="ECO:0000256" key="14">
    <source>
        <dbReference type="ARBA" id="ARBA00022853"/>
    </source>
</evidence>
<feature type="binding site" evidence="22">
    <location>
        <position position="102"/>
    </location>
    <ligand>
        <name>Zn(2+)</name>
        <dbReference type="ChEBI" id="CHEBI:29105"/>
        <label>3</label>
    </ligand>
</feature>
<organism evidence="28 29">
    <name type="scientific">Mus caroli</name>
    <name type="common">Ryukyu mouse</name>
    <name type="synonym">Ricefield mouse</name>
    <dbReference type="NCBI Taxonomy" id="10089"/>
    <lineage>
        <taxon>Eukaryota</taxon>
        <taxon>Metazoa</taxon>
        <taxon>Chordata</taxon>
        <taxon>Craniata</taxon>
        <taxon>Vertebrata</taxon>
        <taxon>Euteleostomi</taxon>
        <taxon>Mammalia</taxon>
        <taxon>Eutheria</taxon>
        <taxon>Euarchontoglires</taxon>
        <taxon>Glires</taxon>
        <taxon>Rodentia</taxon>
        <taxon>Myomorpha</taxon>
        <taxon>Muroidea</taxon>
        <taxon>Muridae</taxon>
        <taxon>Murinae</taxon>
        <taxon>Mus</taxon>
        <taxon>Mus</taxon>
    </lineage>
</organism>
<feature type="region of interest" description="Disordered" evidence="25">
    <location>
        <begin position="490"/>
        <end position="528"/>
    </location>
</feature>
<keyword evidence="7 22" id="KW-0863">Zinc-finger</keyword>
<feature type="binding site" evidence="22">
    <location>
        <position position="76"/>
    </location>
    <ligand>
        <name>Zn(2+)</name>
        <dbReference type="ChEBI" id="CHEBI:29105"/>
        <label>3</label>
    </ligand>
</feature>
<evidence type="ECO:0000256" key="20">
    <source>
        <dbReference type="ARBA" id="ARBA00057173"/>
    </source>
</evidence>
<feature type="binding site" evidence="22">
    <location>
        <position position="81"/>
    </location>
    <ligand>
        <name>Zn(2+)</name>
        <dbReference type="ChEBI" id="CHEBI:29105"/>
        <label>2</label>
    </ligand>
</feature>
<dbReference type="InterPro" id="IPR013083">
    <property type="entry name" value="Znf_RING/FYVE/PHD"/>
</dbReference>
<comment type="subcellular location">
    <subcellularLocation>
        <location evidence="22">Nucleus</location>
    </subcellularLocation>
</comment>
<feature type="domain" description="USP" evidence="26">
    <location>
        <begin position="194"/>
        <end position="824"/>
    </location>
</feature>
<comment type="catalytic activity">
    <reaction evidence="1 22 23">
        <text>Thiol-dependent hydrolysis of ester, thioester, amide, peptide and isopeptide bonds formed by the C-terminal Gly of ubiquitin (a 76-residue protein attached to proteins as an intracellular targeting signal).</text>
        <dbReference type="EC" id="3.4.19.12"/>
    </reaction>
</comment>
<keyword evidence="3" id="KW-0597">Phosphoprotein</keyword>
<feature type="region of interest" description="Disordered" evidence="25">
    <location>
        <begin position="392"/>
        <end position="455"/>
    </location>
</feature>
<dbReference type="EC" id="3.4.19.12" evidence="22"/>
<evidence type="ECO:0000256" key="21">
    <source>
        <dbReference type="ARBA" id="ARBA00066221"/>
    </source>
</evidence>
<dbReference type="PROSITE" id="PS00973">
    <property type="entry name" value="USP_2"/>
    <property type="match status" value="1"/>
</dbReference>
<dbReference type="GO" id="GO:0051289">
    <property type="term" value="P:protein homotetramerization"/>
    <property type="evidence" value="ECO:0007669"/>
    <property type="project" value="UniProtKB-UniRule"/>
</dbReference>
<feature type="region of interest" description="Disordered" evidence="25">
    <location>
        <begin position="1"/>
        <end position="20"/>
    </location>
</feature>
<evidence type="ECO:0000256" key="22">
    <source>
        <dbReference type="HAMAP-Rule" id="MF_03062"/>
    </source>
</evidence>
<dbReference type="GO" id="GO:0140014">
    <property type="term" value="P:mitotic nuclear division"/>
    <property type="evidence" value="ECO:0007669"/>
    <property type="project" value="UniProtKB-UniRule"/>
</dbReference>
<feature type="active site" description="Nucleophile" evidence="22">
    <location>
        <position position="203"/>
    </location>
</feature>
<evidence type="ECO:0000256" key="25">
    <source>
        <dbReference type="SAM" id="MobiDB-lite"/>
    </source>
</evidence>
<evidence type="ECO:0000256" key="11">
    <source>
        <dbReference type="ARBA" id="ARBA00022807"/>
    </source>
</evidence>
<keyword evidence="13" id="KW-0832">Ubl conjugation</keyword>
<feature type="coiled-coil region" evidence="24">
    <location>
        <begin position="152"/>
        <end position="181"/>
    </location>
</feature>
<comment type="function">
    <text evidence="20">Specifically deubiquitinates 'Lys-120' of histone H2A (H2AK119Ub), a specific tag for epigenetic transcriptional repression, thereby acting as a coactivator. Deubiquitination of histone H2A is a prerequisite for subsequent phosphorylation at 'Ser-11' of histone H3 (H3S10ph), and is required for chromosome segregation when cells enter into mitosis. In resting B- and T-lymphocytes, phosphorylation by AURKB leads to enhance its activity, thereby maintaining transcription in resting lymphocytes. Regulates Hox gene expression via histone H2A deubiquitination. Prefers nucleosomal substrates. Does not deubiquitinate histone H2B. Also deubiquitinates non-histone proteins, such as ribosomal protein RPS27A: deubiquitination of monoubiquitinated RPS27A promotes maturation of the 40S ribosomal subunit. Also mediates deubiquitination of tektin proteins (TEKT1, TEKT2, TEK3, TEKT4 and TEKT5), promoting their stability.</text>
</comment>
<feature type="active site" description="Proton acceptor" evidence="22">
    <location>
        <position position="759"/>
    </location>
</feature>
<dbReference type="HAMAP" id="MF_03062">
    <property type="entry name" value="UBP16"/>
    <property type="match status" value="1"/>
</dbReference>
<dbReference type="PROSITE" id="PS50271">
    <property type="entry name" value="ZF_UBP"/>
    <property type="match status" value="1"/>
</dbReference>
<dbReference type="InterPro" id="IPR038765">
    <property type="entry name" value="Papain-like_cys_pep_sf"/>
</dbReference>
<evidence type="ECO:0000256" key="15">
    <source>
        <dbReference type="ARBA" id="ARBA00023015"/>
    </source>
</evidence>
<evidence type="ECO:0000256" key="4">
    <source>
        <dbReference type="ARBA" id="ARBA00022618"/>
    </source>
</evidence>
<keyword evidence="28" id="KW-1185">Reference proteome</keyword>
<evidence type="ECO:0000313" key="29">
    <source>
        <dbReference type="RefSeq" id="XP_029326255.1"/>
    </source>
</evidence>
<dbReference type="AlphaFoldDB" id="A0A6P7QND0"/>
<dbReference type="GO" id="GO:0051726">
    <property type="term" value="P:regulation of cell cycle"/>
    <property type="evidence" value="ECO:0007669"/>
    <property type="project" value="InterPro"/>
</dbReference>
<comment type="similarity">
    <text evidence="22">Belongs to the peptidase C19 family. USP16 subfamily.</text>
</comment>
<dbReference type="GO" id="GO:0005634">
    <property type="term" value="C:nucleus"/>
    <property type="evidence" value="ECO:0007669"/>
    <property type="project" value="UniProtKB-SubCell"/>
</dbReference>
<dbReference type="SUPFAM" id="SSF57850">
    <property type="entry name" value="RING/U-box"/>
    <property type="match status" value="1"/>
</dbReference>
<reference evidence="29" key="1">
    <citation type="submission" date="2025-08" db="UniProtKB">
        <authorList>
            <consortium name="RefSeq"/>
        </authorList>
    </citation>
    <scope>IDENTIFICATION</scope>
</reference>
<evidence type="ECO:0000256" key="19">
    <source>
        <dbReference type="ARBA" id="ARBA00023306"/>
    </source>
</evidence>
<keyword evidence="16 22" id="KW-0010">Activator</keyword>
<feature type="compositionally biased region" description="Basic and acidic residues" evidence="25">
    <location>
        <begin position="392"/>
        <end position="406"/>
    </location>
</feature>
<evidence type="ECO:0000259" key="26">
    <source>
        <dbReference type="PROSITE" id="PS50235"/>
    </source>
</evidence>
<dbReference type="GO" id="GO:0043130">
    <property type="term" value="F:ubiquitin binding"/>
    <property type="evidence" value="ECO:0007669"/>
    <property type="project" value="UniProtKB-UniRule"/>
</dbReference>
<dbReference type="GO" id="GO:0016579">
    <property type="term" value="P:protein deubiquitination"/>
    <property type="evidence" value="ECO:0007669"/>
    <property type="project" value="InterPro"/>
</dbReference>
<dbReference type="CDD" id="cd02667">
    <property type="entry name" value="Peptidase_C19K"/>
    <property type="match status" value="1"/>
</dbReference>
<evidence type="ECO:0000256" key="13">
    <source>
        <dbReference type="ARBA" id="ARBA00022843"/>
    </source>
</evidence>
<protein>
    <recommendedName>
        <fullName evidence="22">Ubiquitin carboxyl-terminal hydrolase 16</fullName>
        <ecNumber evidence="22">3.4.19.12</ecNumber>
    </recommendedName>
    <alternativeName>
        <fullName evidence="22">Deubiquitinating enzyme 16</fullName>
    </alternativeName>
    <alternativeName>
        <fullName evidence="22">Ubiquitin thioesterase 16</fullName>
    </alternativeName>
    <alternativeName>
        <fullName evidence="22">Ubiquitin-specific-processing protease 16</fullName>
    </alternativeName>
</protein>
<comment type="subunit">
    <text evidence="21">Homotetramer. Associates with late pre-40S ribosomes. Interacts with CEP78; promoting deubiquitination of tektins.</text>
</comment>
<evidence type="ECO:0000256" key="3">
    <source>
        <dbReference type="ARBA" id="ARBA00022553"/>
    </source>
</evidence>
<dbReference type="GO" id="GO:0003713">
    <property type="term" value="F:transcription coactivator activity"/>
    <property type="evidence" value="ECO:0007669"/>
    <property type="project" value="UniProtKB-UniRule"/>
</dbReference>
<feature type="binding site" evidence="22">
    <location>
        <position position="73"/>
    </location>
    <ligand>
        <name>Zn(2+)</name>
        <dbReference type="ChEBI" id="CHEBI:29105"/>
        <label>3</label>
    </ligand>
</feature>
<dbReference type="FunFam" id="3.90.70.10:FF:000045">
    <property type="entry name" value="Ubiquitin carboxyl-terminal hydrolase 16"/>
    <property type="match status" value="1"/>
</dbReference>
<dbReference type="PROSITE" id="PS50235">
    <property type="entry name" value="USP_3"/>
    <property type="match status" value="1"/>
</dbReference>
<dbReference type="GO" id="GO:0005829">
    <property type="term" value="C:cytosol"/>
    <property type="evidence" value="ECO:0007669"/>
    <property type="project" value="TreeGrafter"/>
</dbReference>
<dbReference type="GO" id="GO:0140950">
    <property type="term" value="F:histone H2A deubiquitinase activity"/>
    <property type="evidence" value="ECO:0007669"/>
    <property type="project" value="UniProtKB-ARBA"/>
</dbReference>
<dbReference type="SMART" id="SM00290">
    <property type="entry name" value="ZnF_UBP"/>
    <property type="match status" value="1"/>
</dbReference>
<dbReference type="InterPro" id="IPR028889">
    <property type="entry name" value="USP"/>
</dbReference>
<keyword evidence="4 22" id="KW-0132">Cell division</keyword>
<keyword evidence="19 22" id="KW-0131">Cell cycle</keyword>
<evidence type="ECO:0000256" key="18">
    <source>
        <dbReference type="ARBA" id="ARBA00023242"/>
    </source>
</evidence>
<keyword evidence="11 22" id="KW-0788">Thiol protease</keyword>
<evidence type="ECO:0000256" key="7">
    <source>
        <dbReference type="ARBA" id="ARBA00022771"/>
    </source>
</evidence>
<feature type="binding site" evidence="22">
    <location>
        <position position="48"/>
    </location>
    <ligand>
        <name>Zn(2+)</name>
        <dbReference type="ChEBI" id="CHEBI:29105"/>
        <label>2</label>
    </ligand>
</feature>
<keyword evidence="6 22" id="KW-0479">Metal-binding</keyword>
<keyword evidence="10 22" id="KW-0378">Hydrolase</keyword>
<feature type="binding site" evidence="22">
    <location>
        <position position="115"/>
    </location>
    <ligand>
        <name>Zn(2+)</name>
        <dbReference type="ChEBI" id="CHEBI:29105"/>
        <label>1</label>
    </ligand>
</feature>
<evidence type="ECO:0000256" key="1">
    <source>
        <dbReference type="ARBA" id="ARBA00000707"/>
    </source>
</evidence>
<dbReference type="PANTHER" id="PTHR24006">
    <property type="entry name" value="UBIQUITIN CARBOXYL-TERMINAL HYDROLASE"/>
    <property type="match status" value="1"/>
</dbReference>
<dbReference type="PANTHER" id="PTHR24006:SF852">
    <property type="entry name" value="UBIQUITIN CARBOXYL-TERMINAL HYDROLASE"/>
    <property type="match status" value="1"/>
</dbReference>
<feature type="binding site" evidence="22">
    <location>
        <position position="93"/>
    </location>
    <ligand>
        <name>Zn(2+)</name>
        <dbReference type="ChEBI" id="CHEBI:29105"/>
        <label>3</label>
    </ligand>
</feature>
<feature type="binding site" evidence="22">
    <location>
        <position position="24"/>
    </location>
    <ligand>
        <name>Zn(2+)</name>
        <dbReference type="ChEBI" id="CHEBI:29105"/>
        <label>1</label>
    </ligand>
</feature>
<evidence type="ECO:0000256" key="9">
    <source>
        <dbReference type="ARBA" id="ARBA00022786"/>
    </source>
</evidence>
<dbReference type="Pfam" id="PF00443">
    <property type="entry name" value="UCH"/>
    <property type="match status" value="1"/>
</dbReference>
<dbReference type="Proteomes" id="UP000515126">
    <property type="component" value="Chromosome 16"/>
</dbReference>
<dbReference type="InterPro" id="IPR001394">
    <property type="entry name" value="Peptidase_C19_UCH"/>
</dbReference>
<dbReference type="SUPFAM" id="SSF54001">
    <property type="entry name" value="Cysteine proteinases"/>
    <property type="match status" value="1"/>
</dbReference>
<dbReference type="GO" id="GO:0008270">
    <property type="term" value="F:zinc ion binding"/>
    <property type="evidence" value="ECO:0007669"/>
    <property type="project" value="UniProtKB-UniRule"/>
</dbReference>
<evidence type="ECO:0000256" key="8">
    <source>
        <dbReference type="ARBA" id="ARBA00022776"/>
    </source>
</evidence>
<evidence type="ECO:0000259" key="27">
    <source>
        <dbReference type="PROSITE" id="PS50271"/>
    </source>
</evidence>
<evidence type="ECO:0000256" key="23">
    <source>
        <dbReference type="RuleBase" id="RU366025"/>
    </source>
</evidence>
<evidence type="ECO:0000313" key="28">
    <source>
        <dbReference type="Proteomes" id="UP000515126"/>
    </source>
</evidence>
<evidence type="ECO:0000256" key="10">
    <source>
        <dbReference type="ARBA" id="ARBA00022801"/>
    </source>
</evidence>
<feature type="binding site" evidence="22">
    <location>
        <position position="51"/>
    </location>
    <ligand>
        <name>Zn(2+)</name>
        <dbReference type="ChEBI" id="CHEBI:29105"/>
        <label>2</label>
    </ligand>
</feature>
<dbReference type="GO" id="GO:0042393">
    <property type="term" value="F:histone binding"/>
    <property type="evidence" value="ECO:0007669"/>
    <property type="project" value="UniProtKB-UniRule"/>
</dbReference>
<name>A0A6P7QND0_MUSCR</name>
<keyword evidence="5 22" id="KW-0645">Protease</keyword>
<dbReference type="CTD" id="10600"/>
<keyword evidence="12 22" id="KW-0862">Zinc</keyword>
<dbReference type="GO" id="GO:0004197">
    <property type="term" value="F:cysteine-type endopeptidase activity"/>
    <property type="evidence" value="ECO:0007669"/>
    <property type="project" value="UniProtKB-UniRule"/>
</dbReference>